<dbReference type="EMBL" id="JAPEVG010000211">
    <property type="protein sequence ID" value="KAJ8473736.1"/>
    <property type="molecule type" value="Genomic_DNA"/>
</dbReference>
<dbReference type="PANTHER" id="PTHR21354">
    <property type="entry name" value="ZINC FINGER PROTEIN 511"/>
    <property type="match status" value="1"/>
</dbReference>
<name>A0AAD7X994_9APHY</name>
<reference evidence="3" key="1">
    <citation type="submission" date="2022-11" db="EMBL/GenBank/DDBJ databases">
        <title>Genome Sequence of Cubamyces cubensis.</title>
        <authorList>
            <person name="Buettner E."/>
        </authorList>
    </citation>
    <scope>NUCLEOTIDE SEQUENCE</scope>
    <source>
        <strain evidence="3">MPL-01</strain>
    </source>
</reference>
<evidence type="ECO:0000313" key="4">
    <source>
        <dbReference type="Proteomes" id="UP001215151"/>
    </source>
</evidence>
<protein>
    <recommendedName>
        <fullName evidence="2">C2H2-type domain-containing protein</fullName>
    </recommendedName>
</protein>
<dbReference type="Proteomes" id="UP001215151">
    <property type="component" value="Unassembled WGS sequence"/>
</dbReference>
<feature type="compositionally biased region" description="Acidic residues" evidence="1">
    <location>
        <begin position="189"/>
        <end position="202"/>
    </location>
</feature>
<feature type="domain" description="C2H2-type" evidence="2">
    <location>
        <begin position="123"/>
        <end position="146"/>
    </location>
</feature>
<accession>A0AAD7X994</accession>
<evidence type="ECO:0000259" key="2">
    <source>
        <dbReference type="PROSITE" id="PS00028"/>
    </source>
</evidence>
<feature type="region of interest" description="Disordered" evidence="1">
    <location>
        <begin position="1"/>
        <end position="69"/>
    </location>
</feature>
<dbReference type="InterPro" id="IPR039258">
    <property type="entry name" value="ZNF511"/>
</dbReference>
<dbReference type="PANTHER" id="PTHR21354:SF0">
    <property type="entry name" value="ZINC FINGER PROTEIN 511"/>
    <property type="match status" value="1"/>
</dbReference>
<evidence type="ECO:0000256" key="1">
    <source>
        <dbReference type="SAM" id="MobiDB-lite"/>
    </source>
</evidence>
<gene>
    <name evidence="3" type="ORF">ONZ51_g7670</name>
</gene>
<feature type="region of interest" description="Disordered" evidence="1">
    <location>
        <begin position="179"/>
        <end position="260"/>
    </location>
</feature>
<organism evidence="3 4">
    <name type="scientific">Trametes cubensis</name>
    <dbReference type="NCBI Taxonomy" id="1111947"/>
    <lineage>
        <taxon>Eukaryota</taxon>
        <taxon>Fungi</taxon>
        <taxon>Dikarya</taxon>
        <taxon>Basidiomycota</taxon>
        <taxon>Agaricomycotina</taxon>
        <taxon>Agaricomycetes</taxon>
        <taxon>Polyporales</taxon>
        <taxon>Polyporaceae</taxon>
        <taxon>Trametes</taxon>
    </lineage>
</organism>
<comment type="caution">
    <text evidence="3">The sequence shown here is derived from an EMBL/GenBank/DDBJ whole genome shotgun (WGS) entry which is preliminary data.</text>
</comment>
<keyword evidence="4" id="KW-1185">Reference proteome</keyword>
<proteinExistence type="predicted"/>
<feature type="compositionally biased region" description="Acidic residues" evidence="1">
    <location>
        <begin position="210"/>
        <end position="220"/>
    </location>
</feature>
<dbReference type="PROSITE" id="PS00028">
    <property type="entry name" value="ZINC_FINGER_C2H2_1"/>
    <property type="match status" value="1"/>
</dbReference>
<sequence>MSSFKRLRSVHDGIEDDSPSPSPTPSPTLKAARTSATPPPGAGEPSTSSGHILCTLPPTCNPPNRPTHLAGTRDLEAHYAMYHAHVCEEKGLAHPRAPQSHQTECHDPLAAVRKERGEKIFACHLATCPRRFSTPKTRRLHLIEAHGYPKEYFFAVTNKGVGGLLKRWGEGASLLRRPWRPRENAHPDGDEDQDETEAEMEAEPTAVHEPEEDSDDDEQILFEKMPVDRPAAKPIISNGRTEAADKAPMKSNGKAKATQPGEDADALANAMGSLSLVPTSIQFGRGVQAKENEVHLWILSSMGSLAEVGDGTGVGAGRIWARVGLR</sequence>
<dbReference type="AlphaFoldDB" id="A0AAD7X994"/>
<dbReference type="InterPro" id="IPR013087">
    <property type="entry name" value="Znf_C2H2_type"/>
</dbReference>
<evidence type="ECO:0000313" key="3">
    <source>
        <dbReference type="EMBL" id="KAJ8473736.1"/>
    </source>
</evidence>